<dbReference type="InterPro" id="IPR052399">
    <property type="entry name" value="Phage_Baseplate_Assmbl_Protein"/>
</dbReference>
<reference evidence="6" key="1">
    <citation type="submission" date="2016-10" db="EMBL/GenBank/DDBJ databases">
        <authorList>
            <person name="Varghese N."/>
            <person name="Submissions S."/>
        </authorList>
    </citation>
    <scope>NUCLEOTIDE SEQUENCE [LARGE SCALE GENOMIC DNA]</scope>
    <source>
        <strain evidence="6">DSM 13327</strain>
    </source>
</reference>
<dbReference type="PANTHER" id="PTHR37829:SF3">
    <property type="entry name" value="PROTEIN JAYE-RELATED"/>
    <property type="match status" value="1"/>
</dbReference>
<dbReference type="OrthoDB" id="2554267at2"/>
<evidence type="ECO:0000313" key="6">
    <source>
        <dbReference type="Proteomes" id="UP000199520"/>
    </source>
</evidence>
<evidence type="ECO:0000259" key="4">
    <source>
        <dbReference type="Pfam" id="PF26079"/>
    </source>
</evidence>
<dbReference type="InterPro" id="IPR058531">
    <property type="entry name" value="Baseplate_J_M"/>
</dbReference>
<dbReference type="PANTHER" id="PTHR37829">
    <property type="entry name" value="PHAGE-LIKE ELEMENT PBSX PROTEIN XKDT"/>
    <property type="match status" value="1"/>
</dbReference>
<organism evidence="5 6">
    <name type="scientific">Pelosinus propionicus DSM 13327</name>
    <dbReference type="NCBI Taxonomy" id="1123291"/>
    <lineage>
        <taxon>Bacteria</taxon>
        <taxon>Bacillati</taxon>
        <taxon>Bacillota</taxon>
        <taxon>Negativicutes</taxon>
        <taxon>Selenomonadales</taxon>
        <taxon>Sporomusaceae</taxon>
        <taxon>Pelosinus</taxon>
    </lineage>
</organism>
<dbReference type="STRING" id="1123291.SAMN04490355_11093"/>
<gene>
    <name evidence="5" type="ORF">SAMN04490355_11093</name>
</gene>
<dbReference type="AlphaFoldDB" id="A0A1I4QM28"/>
<feature type="domain" description="Baseplate J-like central" evidence="3">
    <location>
        <begin position="195"/>
        <end position="274"/>
    </location>
</feature>
<proteinExistence type="inferred from homology"/>
<feature type="domain" description="Baseplate J-like C-terminal" evidence="4">
    <location>
        <begin position="281"/>
        <end position="381"/>
    </location>
</feature>
<dbReference type="Pfam" id="PF26079">
    <property type="entry name" value="Baseplate_J_C"/>
    <property type="match status" value="1"/>
</dbReference>
<keyword evidence="6" id="KW-1185">Reference proteome</keyword>
<evidence type="ECO:0000259" key="2">
    <source>
        <dbReference type="Pfam" id="PF04865"/>
    </source>
</evidence>
<dbReference type="Pfam" id="PF26078">
    <property type="entry name" value="Baseplate_J_M"/>
    <property type="match status" value="1"/>
</dbReference>
<feature type="domain" description="Baseplate protein J-like barrel" evidence="2">
    <location>
        <begin position="96"/>
        <end position="172"/>
    </location>
</feature>
<evidence type="ECO:0000256" key="1">
    <source>
        <dbReference type="ARBA" id="ARBA00038087"/>
    </source>
</evidence>
<dbReference type="InterPro" id="IPR006949">
    <property type="entry name" value="Barrel_Baseplate_J-like"/>
</dbReference>
<comment type="similarity">
    <text evidence="1">Belongs to the Mu gp47/PBSX XkdT family.</text>
</comment>
<evidence type="ECO:0000313" key="5">
    <source>
        <dbReference type="EMBL" id="SFM40713.1"/>
    </source>
</evidence>
<accession>A0A1I4QM28</accession>
<evidence type="ECO:0000259" key="3">
    <source>
        <dbReference type="Pfam" id="PF26078"/>
    </source>
</evidence>
<dbReference type="EMBL" id="FOTS01000109">
    <property type="protein sequence ID" value="SFM40713.1"/>
    <property type="molecule type" value="Genomic_DNA"/>
</dbReference>
<dbReference type="Proteomes" id="UP000199520">
    <property type="component" value="Unassembled WGS sequence"/>
</dbReference>
<protein>
    <submittedName>
        <fullName evidence="5">Uncharacterized phage protein gp47/JayE</fullName>
    </submittedName>
</protein>
<dbReference type="RefSeq" id="WP_090944908.1">
    <property type="nucleotide sequence ID" value="NZ_FOTS01000109.1"/>
</dbReference>
<sequence length="383" mass="40424">MLNFTSYTYDSILADALSRVPTTLDKREGSIIYDALAPVCAELAQAYIEMQNIMTQTYVLTATGTYLDYRVAEAGITRKEAIAAVRIGIFADSNSAAFAVSIGSRFSTPTGSDSVVFKVTSAYTDTDGNTVDGKYLLTAETAGTIGNDYTGVLTPITYISGLASAVLSDVITSGSAEEDDDALLARYLEEINYQAFGGNIEDYRKTILAIDGVGAVQVYPVWNGGGTVKCSIITTSYDVAADDLVETVQEEVDPVVGSGTGLGTAPIGHQVTITTPTAVDVDIDATLTLASGYSITQVQSAIETAVTAYILTVRKAWGTMQSTTENIYSVYVYRSQLIAAMVSVSGVLNINSLIINGAAVDLELTQNETIQQLPILGAITLGT</sequence>
<dbReference type="Pfam" id="PF04865">
    <property type="entry name" value="Baseplate_J"/>
    <property type="match status" value="1"/>
</dbReference>
<dbReference type="InterPro" id="IPR058530">
    <property type="entry name" value="Baseplate_J-like_C"/>
</dbReference>
<name>A0A1I4QM28_9FIRM</name>